<keyword evidence="3" id="KW-1185">Reference proteome</keyword>
<reference evidence="2 3" key="2">
    <citation type="submission" date="2024-10" db="EMBL/GenBank/DDBJ databases">
        <authorList>
            <person name="Ryan C."/>
        </authorList>
    </citation>
    <scope>NUCLEOTIDE SEQUENCE [LARGE SCALE GENOMIC DNA]</scope>
</reference>
<evidence type="ECO:0000259" key="1">
    <source>
        <dbReference type="SMART" id="SM00256"/>
    </source>
</evidence>
<dbReference type="InterPro" id="IPR036047">
    <property type="entry name" value="F-box-like_dom_sf"/>
</dbReference>
<protein>
    <recommendedName>
        <fullName evidence="1">F-box domain-containing protein</fullName>
    </recommendedName>
</protein>
<dbReference type="Gene3D" id="1.20.1280.50">
    <property type="match status" value="1"/>
</dbReference>
<dbReference type="AlphaFoldDB" id="A0ABC8VDN3"/>
<dbReference type="SUPFAM" id="SSF81383">
    <property type="entry name" value="F-box domain"/>
    <property type="match status" value="1"/>
</dbReference>
<accession>A0ABC8VDN3</accession>
<dbReference type="EMBL" id="OZ075111">
    <property type="protein sequence ID" value="CAL4888582.1"/>
    <property type="molecule type" value="Genomic_DNA"/>
</dbReference>
<dbReference type="Pfam" id="PF00646">
    <property type="entry name" value="F-box"/>
    <property type="match status" value="1"/>
</dbReference>
<organism evidence="2 3">
    <name type="scientific">Urochloa decumbens</name>
    <dbReference type="NCBI Taxonomy" id="240449"/>
    <lineage>
        <taxon>Eukaryota</taxon>
        <taxon>Viridiplantae</taxon>
        <taxon>Streptophyta</taxon>
        <taxon>Embryophyta</taxon>
        <taxon>Tracheophyta</taxon>
        <taxon>Spermatophyta</taxon>
        <taxon>Magnoliopsida</taxon>
        <taxon>Liliopsida</taxon>
        <taxon>Poales</taxon>
        <taxon>Poaceae</taxon>
        <taxon>PACMAD clade</taxon>
        <taxon>Panicoideae</taxon>
        <taxon>Panicodae</taxon>
        <taxon>Paniceae</taxon>
        <taxon>Melinidinae</taxon>
        <taxon>Urochloa</taxon>
    </lineage>
</organism>
<dbReference type="Pfam" id="PF03478">
    <property type="entry name" value="Beta-prop_KIB1-4"/>
    <property type="match status" value="1"/>
</dbReference>
<gene>
    <name evidence="2" type="ORF">URODEC1_LOCUS2292</name>
</gene>
<evidence type="ECO:0000313" key="3">
    <source>
        <dbReference type="Proteomes" id="UP001497457"/>
    </source>
</evidence>
<dbReference type="PANTHER" id="PTHR44259:SF114">
    <property type="entry name" value="OS06G0707300 PROTEIN"/>
    <property type="match status" value="1"/>
</dbReference>
<name>A0ABC8VDN3_9POAL</name>
<sequence>MTSDNVGATADDSDEAAAGCSVDLPLDLIEKILSYLSPLVSARLAVVCKPWAALISDLLAKPAAPHLFVTTETVHRSPSEPPHRRGSLVAVPLDGSELPSPAIIPARPHQADLLSLGFRCIGATPSGLLAFHDASSNVAVVLANPATDELRRIDVGYGLMHHRALQTISAGGGGGGGFFYQDAVGDLTIWRRRPAGGCDDWSKLTVRRAAEQWATRATTILSVASSGDGAAAYILHEDGWVCKVDITTATPWLLSMERLPVPSLVDSLEFPSATRFCGRLPRAGSYLVESGGEILFVREVLKYRGIVHGFCSHPGQLVGFEVCRLDEAGRRWARVERLAGDRALFVSPESALSVRASETAGCRSGCVYFVSETPRCSWCHVDGCGSTTWGVYSMEDGRVLFQRPVVGGSSVGRSVARWFLPNVR</sequence>
<dbReference type="InterPro" id="IPR001810">
    <property type="entry name" value="F-box_dom"/>
</dbReference>
<feature type="domain" description="F-box" evidence="1">
    <location>
        <begin position="24"/>
        <end position="64"/>
    </location>
</feature>
<dbReference type="Proteomes" id="UP001497457">
    <property type="component" value="Chromosome 1b"/>
</dbReference>
<reference evidence="3" key="1">
    <citation type="submission" date="2024-06" db="EMBL/GenBank/DDBJ databases">
        <authorList>
            <person name="Ryan C."/>
        </authorList>
    </citation>
    <scope>NUCLEOTIDE SEQUENCE [LARGE SCALE GENOMIC DNA]</scope>
</reference>
<proteinExistence type="predicted"/>
<dbReference type="InterPro" id="IPR005174">
    <property type="entry name" value="KIB1-4_b-propeller"/>
</dbReference>
<dbReference type="InterPro" id="IPR050942">
    <property type="entry name" value="F-box_BR-signaling"/>
</dbReference>
<evidence type="ECO:0000313" key="2">
    <source>
        <dbReference type="EMBL" id="CAL4888582.1"/>
    </source>
</evidence>
<dbReference type="PANTHER" id="PTHR44259">
    <property type="entry name" value="OS07G0183000 PROTEIN-RELATED"/>
    <property type="match status" value="1"/>
</dbReference>
<dbReference type="SMART" id="SM00256">
    <property type="entry name" value="FBOX"/>
    <property type="match status" value="1"/>
</dbReference>